<feature type="transmembrane region" description="Helical" evidence="1">
    <location>
        <begin position="43"/>
        <end position="66"/>
    </location>
</feature>
<accession>A0A1I0DD26</accession>
<keyword evidence="1" id="KW-0472">Membrane</keyword>
<gene>
    <name evidence="2" type="ORF">SAMN05216326_11959</name>
</gene>
<name>A0A1I0DD26_9PROT</name>
<dbReference type="InterPro" id="IPR010865">
    <property type="entry name" value="DUF1499"/>
</dbReference>
<evidence type="ECO:0000313" key="2">
    <source>
        <dbReference type="EMBL" id="SET30210.1"/>
    </source>
</evidence>
<keyword evidence="3" id="KW-1185">Reference proteome</keyword>
<evidence type="ECO:0000256" key="1">
    <source>
        <dbReference type="SAM" id="Phobius"/>
    </source>
</evidence>
<organism evidence="2 3">
    <name type="scientific">Nitrosomonas marina</name>
    <dbReference type="NCBI Taxonomy" id="917"/>
    <lineage>
        <taxon>Bacteria</taxon>
        <taxon>Pseudomonadati</taxon>
        <taxon>Pseudomonadota</taxon>
        <taxon>Betaproteobacteria</taxon>
        <taxon>Nitrosomonadales</taxon>
        <taxon>Nitrosomonadaceae</taxon>
        <taxon>Nitrosomonas</taxon>
    </lineage>
</organism>
<feature type="transmembrane region" description="Helical" evidence="1">
    <location>
        <begin position="12"/>
        <end position="31"/>
    </location>
</feature>
<evidence type="ECO:0000313" key="3">
    <source>
        <dbReference type="Proteomes" id="UP000199345"/>
    </source>
</evidence>
<evidence type="ECO:0008006" key="4">
    <source>
        <dbReference type="Google" id="ProtNLM"/>
    </source>
</evidence>
<reference evidence="3" key="1">
    <citation type="submission" date="2016-10" db="EMBL/GenBank/DDBJ databases">
        <authorList>
            <person name="Varghese N."/>
            <person name="Submissions S."/>
        </authorList>
    </citation>
    <scope>NUCLEOTIDE SEQUENCE [LARGE SCALE GENOMIC DNA]</scope>
    <source>
        <strain evidence="3">Nm71</strain>
    </source>
</reference>
<dbReference type="Proteomes" id="UP000199345">
    <property type="component" value="Unassembled WGS sequence"/>
</dbReference>
<dbReference type="AlphaFoldDB" id="A0A1I0DD26"/>
<keyword evidence="1" id="KW-1133">Transmembrane helix</keyword>
<proteinExistence type="predicted"/>
<keyword evidence="1" id="KW-0812">Transmembrane</keyword>
<dbReference type="EMBL" id="FOIA01000019">
    <property type="protein sequence ID" value="SET30210.1"/>
    <property type="molecule type" value="Genomic_DNA"/>
</dbReference>
<sequence length="244" mass="26468">MLKHINLGKFSTWLALFSGLLAVAAVILHRMETVSFQIALPGLAISAFTGLIAALSGIVGLFIAMYQRRSALSSLTGSLLGFIVAMPTVFTILAASDLPRIHDISTDLNNPPQFTAIPSLRKATDNPLDRLKPDNLAQLQRSGYPDLKPLQLDRPASVVFEQSLQLVKSHGWRIATASADQGKIEATATTPVMAFKDDIVIRVQRNGELTQVDMRSVSRVGVSDLGANAARIHDFLNNLKELNN</sequence>
<feature type="transmembrane region" description="Helical" evidence="1">
    <location>
        <begin position="78"/>
        <end position="96"/>
    </location>
</feature>
<protein>
    <recommendedName>
        <fullName evidence="4">DUF1499 domain-containing protein</fullName>
    </recommendedName>
</protein>
<dbReference type="RefSeq" id="WP_090659116.1">
    <property type="nucleotide sequence ID" value="NZ_FOIA01000019.1"/>
</dbReference>
<dbReference type="Pfam" id="PF07386">
    <property type="entry name" value="DUF1499"/>
    <property type="match status" value="1"/>
</dbReference>
<dbReference type="OrthoDB" id="9793534at2"/>